<dbReference type="EMBL" id="BKCJ011252653">
    <property type="protein sequence ID" value="GFD10491.1"/>
    <property type="molecule type" value="Genomic_DNA"/>
</dbReference>
<dbReference type="AlphaFoldDB" id="A0A699TM29"/>
<feature type="non-terminal residue" evidence="1">
    <location>
        <position position="1"/>
    </location>
</feature>
<name>A0A699TM29_TANCI</name>
<organism evidence="1">
    <name type="scientific">Tanacetum cinerariifolium</name>
    <name type="common">Dalmatian daisy</name>
    <name type="synonym">Chrysanthemum cinerariifolium</name>
    <dbReference type="NCBI Taxonomy" id="118510"/>
    <lineage>
        <taxon>Eukaryota</taxon>
        <taxon>Viridiplantae</taxon>
        <taxon>Streptophyta</taxon>
        <taxon>Embryophyta</taxon>
        <taxon>Tracheophyta</taxon>
        <taxon>Spermatophyta</taxon>
        <taxon>Magnoliopsida</taxon>
        <taxon>eudicotyledons</taxon>
        <taxon>Gunneridae</taxon>
        <taxon>Pentapetalae</taxon>
        <taxon>asterids</taxon>
        <taxon>campanulids</taxon>
        <taxon>Asterales</taxon>
        <taxon>Asteraceae</taxon>
        <taxon>Asteroideae</taxon>
        <taxon>Anthemideae</taxon>
        <taxon>Anthemidinae</taxon>
        <taxon>Tanacetum</taxon>
    </lineage>
</organism>
<protein>
    <submittedName>
        <fullName evidence="1">Uncharacterized protein</fullName>
    </submittedName>
</protein>
<sequence>CSVIGFCLGHGLTGIVYWPDMLFLTLPQDYTNGKVASVAHELKGPIPVRSFSQFSFECLKGFNTLFGEKEWGIFFEKTGHWPGYF</sequence>
<proteinExistence type="predicted"/>
<reference evidence="1" key="1">
    <citation type="journal article" date="2019" name="Sci. Rep.">
        <title>Draft genome of Tanacetum cinerariifolium, the natural source of mosquito coil.</title>
        <authorList>
            <person name="Yamashiro T."/>
            <person name="Shiraishi A."/>
            <person name="Satake H."/>
            <person name="Nakayama K."/>
        </authorList>
    </citation>
    <scope>NUCLEOTIDE SEQUENCE</scope>
</reference>
<accession>A0A699TM29</accession>
<gene>
    <name evidence="1" type="ORF">Tci_882460</name>
</gene>
<comment type="caution">
    <text evidence="1">The sequence shown here is derived from an EMBL/GenBank/DDBJ whole genome shotgun (WGS) entry which is preliminary data.</text>
</comment>
<evidence type="ECO:0000313" key="1">
    <source>
        <dbReference type="EMBL" id="GFD10491.1"/>
    </source>
</evidence>